<evidence type="ECO:0000313" key="2">
    <source>
        <dbReference type="Proteomes" id="UP001054821"/>
    </source>
</evidence>
<dbReference type="EMBL" id="JAJFAZ020000005">
    <property type="protein sequence ID" value="KAI5328594.1"/>
    <property type="molecule type" value="Genomic_DNA"/>
</dbReference>
<organism evidence="1 2">
    <name type="scientific">Prunus dulcis</name>
    <name type="common">Almond</name>
    <name type="synonym">Amygdalus dulcis</name>
    <dbReference type="NCBI Taxonomy" id="3755"/>
    <lineage>
        <taxon>Eukaryota</taxon>
        <taxon>Viridiplantae</taxon>
        <taxon>Streptophyta</taxon>
        <taxon>Embryophyta</taxon>
        <taxon>Tracheophyta</taxon>
        <taxon>Spermatophyta</taxon>
        <taxon>Magnoliopsida</taxon>
        <taxon>eudicotyledons</taxon>
        <taxon>Gunneridae</taxon>
        <taxon>Pentapetalae</taxon>
        <taxon>rosids</taxon>
        <taxon>fabids</taxon>
        <taxon>Rosales</taxon>
        <taxon>Rosaceae</taxon>
        <taxon>Amygdaloideae</taxon>
        <taxon>Amygdaleae</taxon>
        <taxon>Prunus</taxon>
    </lineage>
</organism>
<dbReference type="InterPro" id="IPR001128">
    <property type="entry name" value="Cyt_P450"/>
</dbReference>
<dbReference type="GO" id="GO:0005506">
    <property type="term" value="F:iron ion binding"/>
    <property type="evidence" value="ECO:0007669"/>
    <property type="project" value="InterPro"/>
</dbReference>
<accession>A0AAD4VQI2</accession>
<dbReference type="GO" id="GO:0020037">
    <property type="term" value="F:heme binding"/>
    <property type="evidence" value="ECO:0007669"/>
    <property type="project" value="InterPro"/>
</dbReference>
<sequence>MNSFKTSSVGEERAGLGAEFRKVVSEMMGLISRPNVSDFFPGLGRFDLQGIKKQMEGLLRRFDGIFEQMIDQRLKMEEEGAKESQDFLTFLLKLKEEGGESKTTMTHIKALLMVCELLFFKT</sequence>
<dbReference type="Proteomes" id="UP001054821">
    <property type="component" value="Chromosome 5"/>
</dbReference>
<gene>
    <name evidence="1" type="ORF">L3X38_027991</name>
</gene>
<dbReference type="InterPro" id="IPR036396">
    <property type="entry name" value="Cyt_P450_sf"/>
</dbReference>
<dbReference type="PANTHER" id="PTHR47951:SF3">
    <property type="entry name" value="CYTOCHROME P450, FAMILY 706, SUBFAMILY A, POLYPEPTIDE 4"/>
    <property type="match status" value="1"/>
</dbReference>
<reference evidence="1 2" key="1">
    <citation type="journal article" date="2022" name="G3 (Bethesda)">
        <title>Whole-genome sequence and methylome profiling of the almond [Prunus dulcis (Mill.) D.A. Webb] cultivar 'Nonpareil'.</title>
        <authorList>
            <person name="D'Amico-Willman K.M."/>
            <person name="Ouma W.Z."/>
            <person name="Meulia T."/>
            <person name="Sideli G.M."/>
            <person name="Gradziel T.M."/>
            <person name="Fresnedo-Ramirez J."/>
        </authorList>
    </citation>
    <scope>NUCLEOTIDE SEQUENCE [LARGE SCALE GENOMIC DNA]</scope>
    <source>
        <strain evidence="1">Clone GOH B32 T37-40</strain>
    </source>
</reference>
<dbReference type="AlphaFoldDB" id="A0AAD4VQI2"/>
<dbReference type="PANTHER" id="PTHR47951">
    <property type="entry name" value="OS08G0547900 PROTEIN"/>
    <property type="match status" value="1"/>
</dbReference>
<comment type="caution">
    <text evidence="1">The sequence shown here is derived from an EMBL/GenBank/DDBJ whole genome shotgun (WGS) entry which is preliminary data.</text>
</comment>
<dbReference type="Pfam" id="PF00067">
    <property type="entry name" value="p450"/>
    <property type="match status" value="1"/>
</dbReference>
<dbReference type="GO" id="GO:0004497">
    <property type="term" value="F:monooxygenase activity"/>
    <property type="evidence" value="ECO:0007669"/>
    <property type="project" value="InterPro"/>
</dbReference>
<dbReference type="Gene3D" id="1.10.630.10">
    <property type="entry name" value="Cytochrome P450"/>
    <property type="match status" value="1"/>
</dbReference>
<evidence type="ECO:0000313" key="1">
    <source>
        <dbReference type="EMBL" id="KAI5328594.1"/>
    </source>
</evidence>
<dbReference type="GO" id="GO:0016705">
    <property type="term" value="F:oxidoreductase activity, acting on paired donors, with incorporation or reduction of molecular oxygen"/>
    <property type="evidence" value="ECO:0007669"/>
    <property type="project" value="InterPro"/>
</dbReference>
<name>A0AAD4VQI2_PRUDU</name>
<keyword evidence="2" id="KW-1185">Reference proteome</keyword>
<proteinExistence type="predicted"/>
<protein>
    <submittedName>
        <fullName evidence="1">Uncharacterized protein</fullName>
    </submittedName>
</protein>
<dbReference type="SUPFAM" id="SSF48264">
    <property type="entry name" value="Cytochrome P450"/>
    <property type="match status" value="1"/>
</dbReference>